<dbReference type="Proteomes" id="UP000054845">
    <property type="component" value="Unassembled WGS sequence"/>
</dbReference>
<evidence type="ECO:0000313" key="10">
    <source>
        <dbReference type="Proteomes" id="UP000054845"/>
    </source>
</evidence>
<evidence type="ECO:0000313" key="9">
    <source>
        <dbReference type="EMBL" id="CEH16395.1"/>
    </source>
</evidence>
<comment type="function">
    <text evidence="6">Thiol-specific peroxidase that catalyzes the reduction of hydrogen peroxide and organic hydroperoxides to water and alcohols, respectively.</text>
</comment>
<feature type="domain" description="Thioredoxin" evidence="8">
    <location>
        <begin position="5"/>
        <end position="168"/>
    </location>
</feature>
<dbReference type="GO" id="GO:0051920">
    <property type="term" value="F:peroxiredoxin activity"/>
    <property type="evidence" value="ECO:0007669"/>
    <property type="project" value="InterPro"/>
</dbReference>
<keyword evidence="4 6" id="KW-0676">Redox-active center</keyword>
<dbReference type="AlphaFoldDB" id="A0A0P1BJG5"/>
<feature type="active site" description="Cysteine sulfenic acid (-SOH) intermediate; for peroxidase activity" evidence="7">
    <location>
        <position position="47"/>
    </location>
</feature>
<dbReference type="PANTHER" id="PTHR43503:SF4">
    <property type="entry name" value="PEROXIREDOXIN-6"/>
    <property type="match status" value="1"/>
</dbReference>
<dbReference type="InterPro" id="IPR019479">
    <property type="entry name" value="Peroxiredoxin_C"/>
</dbReference>
<accession>A0A0P1BJG5</accession>
<dbReference type="PROSITE" id="PS51352">
    <property type="entry name" value="THIOREDOXIN_2"/>
    <property type="match status" value="1"/>
</dbReference>
<sequence length="246" mass="27541">MTGTLRLGSTVPDFAASTNKGDFQFHDYINGSWAILFSHPDDFTPVCTTELGEAARQQGEFDKRGVKLIGLSANDIDSHDRWIKDITDVSKANVTFPIIGDKDRKIATTFDMLDQLDETNKDVKGLPLTVRSVFVINPNKQIVTIITYPASVGRNFDEILRVIDSLQLSASLQGKVTTPVNWRKGDDVIIAPPVKDEEAKQLFGDFRAEKPYLSPNIDARREKVRADLLHSLEIKKEESKHVCDLK</sequence>
<dbReference type="PANTHER" id="PTHR43503">
    <property type="entry name" value="MCG48959-RELATED"/>
    <property type="match status" value="1"/>
</dbReference>
<dbReference type="InterPro" id="IPR036249">
    <property type="entry name" value="Thioredoxin-like_sf"/>
</dbReference>
<evidence type="ECO:0000256" key="3">
    <source>
        <dbReference type="ARBA" id="ARBA00023002"/>
    </source>
</evidence>
<dbReference type="GO" id="GO:0005739">
    <property type="term" value="C:mitochondrion"/>
    <property type="evidence" value="ECO:0007669"/>
    <property type="project" value="TreeGrafter"/>
</dbReference>
<evidence type="ECO:0000259" key="8">
    <source>
        <dbReference type="PROSITE" id="PS51352"/>
    </source>
</evidence>
<dbReference type="GO" id="GO:0005829">
    <property type="term" value="C:cytosol"/>
    <property type="evidence" value="ECO:0007669"/>
    <property type="project" value="TreeGrafter"/>
</dbReference>
<protein>
    <submittedName>
        <fullName evidence="9">Cysteine peroxiredoxin</fullName>
    </submittedName>
</protein>
<reference evidence="9 10" key="1">
    <citation type="submission" date="2014-09" db="EMBL/GenBank/DDBJ databases">
        <authorList>
            <person name="Magalhaes I.L.F."/>
            <person name="Oliveira U."/>
            <person name="Santos F.R."/>
            <person name="Vidigal T.H.D.A."/>
            <person name="Brescovit A.D."/>
            <person name="Santos A.J."/>
        </authorList>
    </citation>
    <scope>NUCLEOTIDE SEQUENCE [LARGE SCALE GENOMIC DNA]</scope>
</reference>
<evidence type="ECO:0000256" key="6">
    <source>
        <dbReference type="PIRNR" id="PIRNR000239"/>
    </source>
</evidence>
<evidence type="ECO:0000256" key="4">
    <source>
        <dbReference type="ARBA" id="ARBA00023284"/>
    </source>
</evidence>
<dbReference type="Pfam" id="PF10417">
    <property type="entry name" value="1-cysPrx_C"/>
    <property type="match status" value="1"/>
</dbReference>
<dbReference type="Pfam" id="PF00578">
    <property type="entry name" value="AhpC-TSA"/>
    <property type="match status" value="1"/>
</dbReference>
<evidence type="ECO:0000256" key="2">
    <source>
        <dbReference type="ARBA" id="ARBA00022862"/>
    </source>
</evidence>
<keyword evidence="2 6" id="KW-0049">Antioxidant</keyword>
<dbReference type="InterPro" id="IPR045020">
    <property type="entry name" value="PRX_1cys"/>
</dbReference>
<organism evidence="9 10">
    <name type="scientific">Ceraceosorus bombacis</name>
    <dbReference type="NCBI Taxonomy" id="401625"/>
    <lineage>
        <taxon>Eukaryota</taxon>
        <taxon>Fungi</taxon>
        <taxon>Dikarya</taxon>
        <taxon>Basidiomycota</taxon>
        <taxon>Ustilaginomycotina</taxon>
        <taxon>Exobasidiomycetes</taxon>
        <taxon>Ceraceosorales</taxon>
        <taxon>Ceraceosoraceae</taxon>
        <taxon>Ceraceosorus</taxon>
    </lineage>
</organism>
<evidence type="ECO:0000256" key="5">
    <source>
        <dbReference type="ARBA" id="ARBA00025719"/>
    </source>
</evidence>
<dbReference type="STRING" id="401625.A0A0P1BJG5"/>
<dbReference type="SUPFAM" id="SSF52833">
    <property type="entry name" value="Thioredoxin-like"/>
    <property type="match status" value="1"/>
</dbReference>
<evidence type="ECO:0000256" key="1">
    <source>
        <dbReference type="ARBA" id="ARBA00022559"/>
    </source>
</evidence>
<dbReference type="Gene3D" id="3.30.1020.10">
    <property type="entry name" value="Antioxidant, Horf6, Chain A, domain2"/>
    <property type="match status" value="1"/>
</dbReference>
<keyword evidence="3 6" id="KW-0560">Oxidoreductase</keyword>
<dbReference type="PIRSF" id="PIRSF000239">
    <property type="entry name" value="AHPC"/>
    <property type="match status" value="1"/>
</dbReference>
<dbReference type="InterPro" id="IPR000866">
    <property type="entry name" value="AhpC/TSA"/>
</dbReference>
<dbReference type="InterPro" id="IPR024706">
    <property type="entry name" value="Peroxiredoxin_AhpC-typ"/>
</dbReference>
<keyword evidence="1 6" id="KW-0575">Peroxidase</keyword>
<dbReference type="FunFam" id="3.40.30.10:FF:000011">
    <property type="entry name" value="Peroxiredoxin PRX1"/>
    <property type="match status" value="1"/>
</dbReference>
<proteinExistence type="inferred from homology"/>
<dbReference type="Gene3D" id="3.40.30.10">
    <property type="entry name" value="Glutaredoxin"/>
    <property type="match status" value="1"/>
</dbReference>
<dbReference type="GO" id="GO:0045454">
    <property type="term" value="P:cell redox homeostasis"/>
    <property type="evidence" value="ECO:0007669"/>
    <property type="project" value="TreeGrafter"/>
</dbReference>
<dbReference type="EMBL" id="CCYA01000278">
    <property type="protein sequence ID" value="CEH16395.1"/>
    <property type="molecule type" value="Genomic_DNA"/>
</dbReference>
<dbReference type="InterPro" id="IPR013766">
    <property type="entry name" value="Thioredoxin_domain"/>
</dbReference>
<evidence type="ECO:0000256" key="7">
    <source>
        <dbReference type="PIRSR" id="PIRSR000239-1"/>
    </source>
</evidence>
<name>A0A0P1BJG5_9BASI</name>
<comment type="similarity">
    <text evidence="5">Belongs to the peroxiredoxin family. Prx6 subfamily.</text>
</comment>
<dbReference type="OrthoDB" id="2996783at2759"/>
<keyword evidence="10" id="KW-1185">Reference proteome</keyword>
<dbReference type="CDD" id="cd03016">
    <property type="entry name" value="PRX_1cys"/>
    <property type="match status" value="1"/>
</dbReference>